<sequence length="35" mass="3891">MLPLKFSSSDFSSALRKLSLLMNLGARYAIFESPV</sequence>
<organism evidence="1 2">
    <name type="scientific">Enterobacteria phage UAB_Phi87</name>
    <dbReference type="NCBI Taxonomy" id="1197935"/>
    <lineage>
        <taxon>Viruses</taxon>
        <taxon>Duplodnaviria</taxon>
        <taxon>Heunggongvirae</taxon>
        <taxon>Uroviricota</taxon>
        <taxon>Caudoviricetes</taxon>
        <taxon>Andersonviridae</taxon>
        <taxon>Ounavirinae</taxon>
        <taxon>Felixounavirus</taxon>
        <taxon>Felixounavirus UAB87</taxon>
    </lineage>
</organism>
<protein>
    <submittedName>
        <fullName evidence="1">Uncharacterized protein</fullName>
    </submittedName>
</protein>
<accession>M1FN57</accession>
<dbReference type="EMBL" id="JN225449">
    <property type="protein sequence ID" value="AFQ96089.1"/>
    <property type="molecule type" value="Genomic_DNA"/>
</dbReference>
<name>M1FN57_9CAUD</name>
<dbReference type="RefSeq" id="YP_009150099.1">
    <property type="nucleotide sequence ID" value="NC_027360.1"/>
</dbReference>
<reference evidence="1 2" key="2">
    <citation type="journal article" date="2016" name="Front. Microbiol.">
        <title>Genomics of Three New Bacteriophages Useful in the Biocontrol of Salmonella.</title>
        <authorList>
            <person name="Bardina C."/>
            <person name="Colom J."/>
            <person name="Spricigo D.A."/>
            <person name="Otero J."/>
            <person name="Sanchez-Osuna M."/>
            <person name="Cortes P."/>
            <person name="Llagostera M."/>
        </authorList>
    </citation>
    <scope>NUCLEOTIDE SEQUENCE [LARGE SCALE GENOMIC DNA]</scope>
</reference>
<gene>
    <name evidence="1" type="ORF">Phi87_48</name>
</gene>
<proteinExistence type="predicted"/>
<evidence type="ECO:0000313" key="1">
    <source>
        <dbReference type="EMBL" id="AFQ96089.1"/>
    </source>
</evidence>
<reference evidence="2" key="1">
    <citation type="submission" date="2011-07" db="EMBL/GenBank/DDBJ databases">
        <title>New Enterobacteriaphages and their use to control Salmonella enterica.</title>
        <authorList>
            <person name="Bardina C."/>
            <person name="Spricigo D.A."/>
            <person name="Cortes M.P."/>
            <person name="Llagostera M."/>
        </authorList>
    </citation>
    <scope>NUCLEOTIDE SEQUENCE [LARGE SCALE GENOMIC DNA]</scope>
</reference>
<evidence type="ECO:0000313" key="2">
    <source>
        <dbReference type="Proteomes" id="UP000011296"/>
    </source>
</evidence>
<dbReference type="Proteomes" id="UP000011296">
    <property type="component" value="Segment"/>
</dbReference>
<dbReference type="KEGG" id="vg:24723831"/>
<keyword evidence="2" id="KW-1185">Reference proteome</keyword>
<dbReference type="GeneID" id="24723831"/>